<accession>A0A9P6MCV0</accession>
<evidence type="ECO:0000313" key="2">
    <source>
        <dbReference type="EMBL" id="KAF9992891.1"/>
    </source>
</evidence>
<dbReference type="AlphaFoldDB" id="A0A9P6MCV0"/>
<feature type="non-terminal residue" evidence="2">
    <location>
        <position position="1"/>
    </location>
</feature>
<sequence>APEVHTWPWPHTPRIPHADWNYPATGANAREAMHEIAQLLEQEDAEGAYAVIKRFVSSQPGVVTQVRNNSHYENLDISRAAETMMMGNQYQGVQPAGSSGQLRATGTGANTATGAGRGQ</sequence>
<comment type="caution">
    <text evidence="2">The sequence shown here is derived from an EMBL/GenBank/DDBJ whole genome shotgun (WGS) entry which is preliminary data.</text>
</comment>
<feature type="compositionally biased region" description="Polar residues" evidence="1">
    <location>
        <begin position="90"/>
        <end position="102"/>
    </location>
</feature>
<feature type="non-terminal residue" evidence="2">
    <location>
        <position position="119"/>
    </location>
</feature>
<evidence type="ECO:0000256" key="1">
    <source>
        <dbReference type="SAM" id="MobiDB-lite"/>
    </source>
</evidence>
<name>A0A9P6MCV0_9FUNG</name>
<organism evidence="2 3">
    <name type="scientific">Modicella reniformis</name>
    <dbReference type="NCBI Taxonomy" id="1440133"/>
    <lineage>
        <taxon>Eukaryota</taxon>
        <taxon>Fungi</taxon>
        <taxon>Fungi incertae sedis</taxon>
        <taxon>Mucoromycota</taxon>
        <taxon>Mortierellomycotina</taxon>
        <taxon>Mortierellomycetes</taxon>
        <taxon>Mortierellales</taxon>
        <taxon>Mortierellaceae</taxon>
        <taxon>Modicella</taxon>
    </lineage>
</organism>
<keyword evidence="3" id="KW-1185">Reference proteome</keyword>
<proteinExistence type="predicted"/>
<feature type="region of interest" description="Disordered" evidence="1">
    <location>
        <begin position="90"/>
        <end position="119"/>
    </location>
</feature>
<dbReference type="EMBL" id="JAAAHW010002021">
    <property type="protein sequence ID" value="KAF9992891.1"/>
    <property type="molecule type" value="Genomic_DNA"/>
</dbReference>
<reference evidence="2" key="1">
    <citation type="journal article" date="2020" name="Fungal Divers.">
        <title>Resolving the Mortierellaceae phylogeny through synthesis of multi-gene phylogenetics and phylogenomics.</title>
        <authorList>
            <person name="Vandepol N."/>
            <person name="Liber J."/>
            <person name="Desiro A."/>
            <person name="Na H."/>
            <person name="Kennedy M."/>
            <person name="Barry K."/>
            <person name="Grigoriev I.V."/>
            <person name="Miller A.N."/>
            <person name="O'Donnell K."/>
            <person name="Stajich J.E."/>
            <person name="Bonito G."/>
        </authorList>
    </citation>
    <scope>NUCLEOTIDE SEQUENCE</scope>
    <source>
        <strain evidence="2">MES-2147</strain>
    </source>
</reference>
<feature type="compositionally biased region" description="Low complexity" evidence="1">
    <location>
        <begin position="104"/>
        <end position="119"/>
    </location>
</feature>
<dbReference type="Proteomes" id="UP000749646">
    <property type="component" value="Unassembled WGS sequence"/>
</dbReference>
<gene>
    <name evidence="2" type="ORF">BGZ65_011674</name>
</gene>
<evidence type="ECO:0000313" key="3">
    <source>
        <dbReference type="Proteomes" id="UP000749646"/>
    </source>
</evidence>
<protein>
    <submittedName>
        <fullName evidence="2">Uncharacterized protein</fullName>
    </submittedName>
</protein>